<dbReference type="OrthoDB" id="9799109at2"/>
<protein>
    <recommendedName>
        <fullName evidence="3">Aspartate dehydrogenase</fullName>
    </recommendedName>
</protein>
<keyword evidence="2" id="KW-1185">Reference proteome</keyword>
<reference evidence="1 2" key="1">
    <citation type="submission" date="2016-10" db="EMBL/GenBank/DDBJ databases">
        <authorList>
            <person name="de Groot N.N."/>
        </authorList>
    </citation>
    <scope>NUCLEOTIDE SEQUENCE [LARGE SCALE GENOMIC DNA]</scope>
    <source>
        <strain evidence="1 2">B25</strain>
    </source>
</reference>
<dbReference type="RefSeq" id="WP_074641536.1">
    <property type="nucleotide sequence ID" value="NZ_FOFU01000002.1"/>
</dbReference>
<evidence type="ECO:0008006" key="3">
    <source>
        <dbReference type="Google" id="ProtNLM"/>
    </source>
</evidence>
<name>A0A1H9D292_9SPIR</name>
<dbReference type="STRING" id="163.SAMN04487775_1196"/>
<dbReference type="EMBL" id="FOFU01000002">
    <property type="protein sequence ID" value="SEQ06898.1"/>
    <property type="molecule type" value="Genomic_DNA"/>
</dbReference>
<proteinExistence type="predicted"/>
<gene>
    <name evidence="1" type="ORF">SAMN04487977_102380</name>
</gene>
<organism evidence="1 2">
    <name type="scientific">Treponema bryantii</name>
    <dbReference type="NCBI Taxonomy" id="163"/>
    <lineage>
        <taxon>Bacteria</taxon>
        <taxon>Pseudomonadati</taxon>
        <taxon>Spirochaetota</taxon>
        <taxon>Spirochaetia</taxon>
        <taxon>Spirochaetales</taxon>
        <taxon>Treponemataceae</taxon>
        <taxon>Treponema</taxon>
    </lineage>
</organism>
<evidence type="ECO:0000313" key="1">
    <source>
        <dbReference type="EMBL" id="SEQ06898.1"/>
    </source>
</evidence>
<sequence>MKLFGNSKKQEPAVHFNPETQYAVIRSSICTGEKVAGFKNKSDGHFTEVMLIRSAADEKEFKETYGVESV</sequence>
<evidence type="ECO:0000313" key="2">
    <source>
        <dbReference type="Proteomes" id="UP000182360"/>
    </source>
</evidence>
<accession>A0A1H9D292</accession>
<dbReference type="AlphaFoldDB" id="A0A1H9D292"/>
<dbReference type="Proteomes" id="UP000182360">
    <property type="component" value="Unassembled WGS sequence"/>
</dbReference>